<dbReference type="SUPFAM" id="SSF90096">
    <property type="entry name" value="Subunits of heterodimeric actin filament capping protein Capz"/>
    <property type="match status" value="1"/>
</dbReference>
<comment type="caution">
    <text evidence="3">The sequence shown here is derived from an EMBL/GenBank/DDBJ whole genome shotgun (WGS) entry which is preliminary data.</text>
</comment>
<dbReference type="PANTHER" id="PTHR10653">
    <property type="entry name" value="F-ACTIN-CAPPING PROTEIN SUBUNIT ALPHA"/>
    <property type="match status" value="1"/>
</dbReference>
<reference evidence="3 4" key="1">
    <citation type="journal article" date="2020" name="IScience">
        <title>Genome Sequencing of the Endangered Kingdonia uniflora (Circaeasteraceae, Ranunculales) Reveals Potential Mechanisms of Evolutionary Specialization.</title>
        <authorList>
            <person name="Sun Y."/>
            <person name="Deng T."/>
            <person name="Zhang A."/>
            <person name="Moore M.J."/>
            <person name="Landis J.B."/>
            <person name="Lin N."/>
            <person name="Zhang H."/>
            <person name="Zhang X."/>
            <person name="Huang J."/>
            <person name="Zhang X."/>
            <person name="Sun H."/>
            <person name="Wang H."/>
        </authorList>
    </citation>
    <scope>NUCLEOTIDE SEQUENCE [LARGE SCALE GENOMIC DNA]</scope>
    <source>
        <strain evidence="3">TB1705</strain>
        <tissue evidence="3">Leaf</tissue>
    </source>
</reference>
<proteinExistence type="inferred from homology"/>
<evidence type="ECO:0000256" key="2">
    <source>
        <dbReference type="RuleBase" id="RU365077"/>
    </source>
</evidence>
<name>A0A7J7P4Q8_9MAGN</name>
<dbReference type="GO" id="GO:0051015">
    <property type="term" value="F:actin filament binding"/>
    <property type="evidence" value="ECO:0007669"/>
    <property type="project" value="TreeGrafter"/>
</dbReference>
<evidence type="ECO:0000313" key="3">
    <source>
        <dbReference type="EMBL" id="KAF6174429.1"/>
    </source>
</evidence>
<accession>A0A7J7P4Q8</accession>
<dbReference type="Gene3D" id="3.30.1140.60">
    <property type="entry name" value="F-actin capping protein, alpha subunit"/>
    <property type="match status" value="1"/>
</dbReference>
<dbReference type="AlphaFoldDB" id="A0A7J7P4Q8"/>
<dbReference type="EMBL" id="JACGCM010000267">
    <property type="protein sequence ID" value="KAF6174429.1"/>
    <property type="molecule type" value="Genomic_DNA"/>
</dbReference>
<dbReference type="InterPro" id="IPR037282">
    <property type="entry name" value="CapZ_alpha/beta"/>
</dbReference>
<dbReference type="PANTHER" id="PTHR10653:SF0">
    <property type="entry name" value="F-ACTIN-CAPPING PROTEIN SUBUNIT ALPHA"/>
    <property type="match status" value="1"/>
</dbReference>
<keyword evidence="4" id="KW-1185">Reference proteome</keyword>
<dbReference type="OrthoDB" id="340550at2759"/>
<dbReference type="GO" id="GO:0030863">
    <property type="term" value="C:cortical cytoskeleton"/>
    <property type="evidence" value="ECO:0007669"/>
    <property type="project" value="TreeGrafter"/>
</dbReference>
<dbReference type="InterPro" id="IPR002189">
    <property type="entry name" value="CapZ_alpha"/>
</dbReference>
<comment type="similarity">
    <text evidence="2">Belongs to the F-actin-capping protein alpha subunit family.</text>
</comment>
<comment type="subunit">
    <text evidence="2">Heterodimer of an alpha and a beta subunit.</text>
</comment>
<protein>
    <recommendedName>
        <fullName evidence="2">F-actin-capping protein subunit alpha</fullName>
    </recommendedName>
</protein>
<gene>
    <name evidence="3" type="ORF">GIB67_024451</name>
</gene>
<dbReference type="GO" id="GO:0030036">
    <property type="term" value="P:actin cytoskeleton organization"/>
    <property type="evidence" value="ECO:0007669"/>
    <property type="project" value="TreeGrafter"/>
</dbReference>
<dbReference type="Proteomes" id="UP000541444">
    <property type="component" value="Unassembled WGS sequence"/>
</dbReference>
<dbReference type="Pfam" id="PF01267">
    <property type="entry name" value="F-actin_cap_A"/>
    <property type="match status" value="1"/>
</dbReference>
<organism evidence="3 4">
    <name type="scientific">Kingdonia uniflora</name>
    <dbReference type="NCBI Taxonomy" id="39325"/>
    <lineage>
        <taxon>Eukaryota</taxon>
        <taxon>Viridiplantae</taxon>
        <taxon>Streptophyta</taxon>
        <taxon>Embryophyta</taxon>
        <taxon>Tracheophyta</taxon>
        <taxon>Spermatophyta</taxon>
        <taxon>Magnoliopsida</taxon>
        <taxon>Ranunculales</taxon>
        <taxon>Circaeasteraceae</taxon>
        <taxon>Kingdonia</taxon>
    </lineage>
</organism>
<dbReference type="GO" id="GO:0008290">
    <property type="term" value="C:F-actin capping protein complex"/>
    <property type="evidence" value="ECO:0007669"/>
    <property type="project" value="UniProtKB-UniRule"/>
</dbReference>
<dbReference type="InterPro" id="IPR042489">
    <property type="entry name" value="CapZ_alpha_1"/>
</dbReference>
<keyword evidence="2" id="KW-0009">Actin-binding</keyword>
<evidence type="ECO:0000256" key="1">
    <source>
        <dbReference type="ARBA" id="ARBA00022467"/>
    </source>
</evidence>
<dbReference type="GO" id="GO:0051016">
    <property type="term" value="P:barbed-end actin filament capping"/>
    <property type="evidence" value="ECO:0007669"/>
    <property type="project" value="UniProtKB-UniRule"/>
</dbReference>
<keyword evidence="1 2" id="KW-0117">Actin capping</keyword>
<comment type="function">
    <text evidence="2">F-actin-capping proteins bind in a Ca(2+)-independent manner to the fast growing ends of actin filaments (barbed end) thereby blocking the exchange of subunits at these ends. Unlike other capping proteins (such as gelsolin and severin), these proteins do not sever actin filaments.</text>
</comment>
<sequence length="132" mass="14865">MLVIDFPPMTTTAQPFKVYSRRPRAHPAPVRSTLGNTPSDLPVTVSNDILVTVDIPVSDDIFPVVPLVLITTFGEFSDTEYLDPRTAQVATIDHVKQVCTKVRPSADEELPSLYIEEFRYVYVVITMFNYCI</sequence>
<evidence type="ECO:0000313" key="4">
    <source>
        <dbReference type="Proteomes" id="UP000541444"/>
    </source>
</evidence>